<dbReference type="InterPro" id="IPR012858">
    <property type="entry name" value="DC_STAMP-like"/>
</dbReference>
<dbReference type="PANTHER" id="PTHR21041:SF17">
    <property type="entry name" value="E3 UBIQUITIN-PROTEIN LIGASE DCST1"/>
    <property type="match status" value="1"/>
</dbReference>
<evidence type="ECO:0000256" key="4">
    <source>
        <dbReference type="ARBA" id="ARBA00023136"/>
    </source>
</evidence>
<comment type="subcellular location">
    <subcellularLocation>
        <location evidence="1">Membrane</location>
        <topology evidence="1">Multi-pass membrane protein</topology>
    </subcellularLocation>
</comment>
<organism evidence="6 7">
    <name type="scientific">Iphiclides podalirius</name>
    <name type="common">scarce swallowtail</name>
    <dbReference type="NCBI Taxonomy" id="110791"/>
    <lineage>
        <taxon>Eukaryota</taxon>
        <taxon>Metazoa</taxon>
        <taxon>Ecdysozoa</taxon>
        <taxon>Arthropoda</taxon>
        <taxon>Hexapoda</taxon>
        <taxon>Insecta</taxon>
        <taxon>Pterygota</taxon>
        <taxon>Neoptera</taxon>
        <taxon>Endopterygota</taxon>
        <taxon>Lepidoptera</taxon>
        <taxon>Glossata</taxon>
        <taxon>Ditrysia</taxon>
        <taxon>Papilionoidea</taxon>
        <taxon>Papilionidae</taxon>
        <taxon>Papilioninae</taxon>
        <taxon>Iphiclides</taxon>
    </lineage>
</organism>
<evidence type="ECO:0000313" key="7">
    <source>
        <dbReference type="Proteomes" id="UP000837857"/>
    </source>
</evidence>
<evidence type="ECO:0000256" key="3">
    <source>
        <dbReference type="ARBA" id="ARBA00022989"/>
    </source>
</evidence>
<gene>
    <name evidence="6" type="ORF">IPOD504_LOCUS3611</name>
</gene>
<dbReference type="EMBL" id="OW152826">
    <property type="protein sequence ID" value="CAH2042147.1"/>
    <property type="molecule type" value="Genomic_DNA"/>
</dbReference>
<evidence type="ECO:0000259" key="5">
    <source>
        <dbReference type="Pfam" id="PF07782"/>
    </source>
</evidence>
<sequence length="229" mass="26670">MGYNAKEVVRVFACSTQLSYNLSEARYKLLAKPIKNAILRSRSEFNVLKDTFSSISDVVTPIKNEVEGTEELNEIIKQRNIVEEIDPGLGEGYLYLMRIEKKLTENLKYVKLQYKVTYERELYDVQDAKETGERVMHEFEQRGKSMRYAAKVVNVCLALMALRVVVAAQRYHDNYLTTITYDNLYITSYFKRTDKRRRLKNKYTLLPLKKVLPEVCVGNKADLKISMPL</sequence>
<evidence type="ECO:0000313" key="6">
    <source>
        <dbReference type="EMBL" id="CAH2042147.1"/>
    </source>
</evidence>
<feature type="domain" description="Dendritic cell-specific transmembrane protein-like" evidence="5">
    <location>
        <begin position="181"/>
        <end position="210"/>
    </location>
</feature>
<keyword evidence="2" id="KW-0812">Transmembrane</keyword>
<evidence type="ECO:0000256" key="2">
    <source>
        <dbReference type="ARBA" id="ARBA00022692"/>
    </source>
</evidence>
<dbReference type="Pfam" id="PF07782">
    <property type="entry name" value="DC_STAMP"/>
    <property type="match status" value="1"/>
</dbReference>
<dbReference type="PANTHER" id="PTHR21041">
    <property type="entry name" value="DENDRITIC CELL-SPECIFIC TRANSMEMBRANE PROTEIN"/>
    <property type="match status" value="1"/>
</dbReference>
<dbReference type="InterPro" id="IPR051856">
    <property type="entry name" value="CSR-E3_Ligase_Protein"/>
</dbReference>
<feature type="non-terminal residue" evidence="6">
    <location>
        <position position="1"/>
    </location>
</feature>
<protein>
    <recommendedName>
        <fullName evidence="5">Dendritic cell-specific transmembrane protein-like domain-containing protein</fullName>
    </recommendedName>
</protein>
<keyword evidence="4" id="KW-0472">Membrane</keyword>
<accession>A0ABN8I3J5</accession>
<name>A0ABN8I3J5_9NEOP</name>
<keyword evidence="3" id="KW-1133">Transmembrane helix</keyword>
<dbReference type="Proteomes" id="UP000837857">
    <property type="component" value="Chromosome 14"/>
</dbReference>
<keyword evidence="7" id="KW-1185">Reference proteome</keyword>
<reference evidence="6" key="1">
    <citation type="submission" date="2022-03" db="EMBL/GenBank/DDBJ databases">
        <authorList>
            <person name="Martin H S."/>
        </authorList>
    </citation>
    <scope>NUCLEOTIDE SEQUENCE</scope>
</reference>
<proteinExistence type="predicted"/>
<evidence type="ECO:0000256" key="1">
    <source>
        <dbReference type="ARBA" id="ARBA00004141"/>
    </source>
</evidence>